<evidence type="ECO:0000313" key="1">
    <source>
        <dbReference type="EMBL" id="RWX48659.1"/>
    </source>
</evidence>
<keyword evidence="2" id="KW-1185">Reference proteome</keyword>
<dbReference type="EMBL" id="MTKP01000123">
    <property type="protein sequence ID" value="RWX48659.1"/>
    <property type="molecule type" value="Genomic_DNA"/>
</dbReference>
<protein>
    <submittedName>
        <fullName evidence="1">Uncharacterized protein</fullName>
    </submittedName>
</protein>
<gene>
    <name evidence="1" type="ORF">VT98_11232</name>
</gene>
<sequence length="131" mass="14168">MVNLKKIGLKESVLLLALLFCVSFAGRAGAIDLALPLSIHEILSPEQIGKVRASNALKTVQQSEGRKTIKNQMVNNVPAMRKMMGARLGRTMNSKLSAQVEKKTILKSEAFDSEPTIQATSASDAVTTKNE</sequence>
<organism evidence="1 2">
    <name type="scientific">Candidatus Electrothrix communis</name>
    <dbReference type="NCBI Taxonomy" id="1859133"/>
    <lineage>
        <taxon>Bacteria</taxon>
        <taxon>Pseudomonadati</taxon>
        <taxon>Thermodesulfobacteriota</taxon>
        <taxon>Desulfobulbia</taxon>
        <taxon>Desulfobulbales</taxon>
        <taxon>Desulfobulbaceae</taxon>
        <taxon>Candidatus Electrothrix</taxon>
    </lineage>
</organism>
<accession>A0A444J6I0</accession>
<evidence type="ECO:0000313" key="2">
    <source>
        <dbReference type="Proteomes" id="UP000288086"/>
    </source>
</evidence>
<dbReference type="Proteomes" id="UP000288086">
    <property type="component" value="Unassembled WGS sequence"/>
</dbReference>
<reference evidence="1 2" key="1">
    <citation type="submission" date="2017-01" db="EMBL/GenBank/DDBJ databases">
        <title>The cable genome- insights into the physiology and evolution of filamentous bacteria capable of sulfide oxidation via long distance electron transfer.</title>
        <authorList>
            <person name="Schreiber L."/>
            <person name="Bjerg J.T."/>
            <person name="Boggild A."/>
            <person name="Van De Vossenberg J."/>
            <person name="Meysman F."/>
            <person name="Nielsen L.P."/>
            <person name="Schramm A."/>
            <person name="Kjeldsen K.U."/>
        </authorList>
    </citation>
    <scope>NUCLEOTIDE SEQUENCE [LARGE SCALE GENOMIC DNA]</scope>
    <source>
        <strain evidence="1">A1</strain>
    </source>
</reference>
<dbReference type="AlphaFoldDB" id="A0A444J6I0"/>
<comment type="caution">
    <text evidence="1">The sequence shown here is derived from an EMBL/GenBank/DDBJ whole genome shotgun (WGS) entry which is preliminary data.</text>
</comment>
<name>A0A444J6I0_9BACT</name>
<proteinExistence type="predicted"/>